<name>A0ABM4W8X0_COFAR</name>
<evidence type="ECO:0000313" key="1">
    <source>
        <dbReference type="Proteomes" id="UP001652660"/>
    </source>
</evidence>
<protein>
    <recommendedName>
        <fullName evidence="3">Reverse transcriptase zinc-binding domain-containing protein</fullName>
    </recommendedName>
</protein>
<evidence type="ECO:0000313" key="2">
    <source>
        <dbReference type="RefSeq" id="XP_071928229.1"/>
    </source>
</evidence>
<organism evidence="1 2">
    <name type="scientific">Coffea arabica</name>
    <name type="common">Arabian coffee</name>
    <dbReference type="NCBI Taxonomy" id="13443"/>
    <lineage>
        <taxon>Eukaryota</taxon>
        <taxon>Viridiplantae</taxon>
        <taxon>Streptophyta</taxon>
        <taxon>Embryophyta</taxon>
        <taxon>Tracheophyta</taxon>
        <taxon>Spermatophyta</taxon>
        <taxon>Magnoliopsida</taxon>
        <taxon>eudicotyledons</taxon>
        <taxon>Gunneridae</taxon>
        <taxon>Pentapetalae</taxon>
        <taxon>asterids</taxon>
        <taxon>lamiids</taxon>
        <taxon>Gentianales</taxon>
        <taxon>Rubiaceae</taxon>
        <taxon>Ixoroideae</taxon>
        <taxon>Gardenieae complex</taxon>
        <taxon>Bertiereae - Coffeeae clade</taxon>
        <taxon>Coffeeae</taxon>
        <taxon>Coffea</taxon>
    </lineage>
</organism>
<evidence type="ECO:0008006" key="3">
    <source>
        <dbReference type="Google" id="ProtNLM"/>
    </source>
</evidence>
<reference evidence="2" key="1">
    <citation type="submission" date="2025-08" db="UniProtKB">
        <authorList>
            <consortium name="RefSeq"/>
        </authorList>
    </citation>
    <scope>IDENTIFICATION</scope>
    <source>
        <tissue evidence="2">Leaves</tissue>
    </source>
</reference>
<keyword evidence="1" id="KW-1185">Reference proteome</keyword>
<dbReference type="RefSeq" id="XP_071928229.1">
    <property type="nucleotide sequence ID" value="XM_072072128.1"/>
</dbReference>
<sequence>MEKSVAIENCHLSFSASEIGNGQNTFFWCVWYPLERLHLKFSEHLLNNLRLTKDSKVAEFIDWDRWKRPSGRRCSQEIKEQCQSTAVSLLQNLHRDDHVSWTETLTGEFNIKYAFKQFIESGNRMQWYTLVWGKGYAFVFCDVDDETLEHLAFECDFSRSFWGKIQKLCILYRENLVWQEVYWWSKRNTSNSFCHKLRRLALSATQHHLWQARNKMVFQQVVSRIVNAIRLIVVSWSKITRINWDLVLEWGFDQSCRS</sequence>
<accession>A0ABM4W8X0</accession>
<proteinExistence type="predicted"/>
<dbReference type="Proteomes" id="UP001652660">
    <property type="component" value="Chromosome 11e"/>
</dbReference>
<dbReference type="GeneID" id="113718480"/>
<gene>
    <name evidence="2" type="primary">LOC113718480</name>
</gene>